<reference evidence="1 2" key="1">
    <citation type="submission" date="2016-08" db="EMBL/GenBank/DDBJ databases">
        <title>Draft genome sequence of Candidatus Piscirickettsia litoralis, from seawater.</title>
        <authorList>
            <person name="Wan X."/>
            <person name="Lee A.J."/>
            <person name="Hou S."/>
            <person name="Donachie S.P."/>
        </authorList>
    </citation>
    <scope>NUCLEOTIDE SEQUENCE [LARGE SCALE GENOMIC DNA]</scope>
    <source>
        <strain evidence="1 2">Y2</strain>
    </source>
</reference>
<protein>
    <recommendedName>
        <fullName evidence="3">CN hydrolase domain-containing protein</fullName>
    </recommendedName>
</protein>
<evidence type="ECO:0000313" key="2">
    <source>
        <dbReference type="Proteomes" id="UP000094329"/>
    </source>
</evidence>
<organism evidence="1 2">
    <name type="scientific">Piscirickettsia litoralis</name>
    <dbReference type="NCBI Taxonomy" id="1891921"/>
    <lineage>
        <taxon>Bacteria</taxon>
        <taxon>Pseudomonadati</taxon>
        <taxon>Pseudomonadota</taxon>
        <taxon>Gammaproteobacteria</taxon>
        <taxon>Thiotrichales</taxon>
        <taxon>Piscirickettsiaceae</taxon>
        <taxon>Piscirickettsia</taxon>
    </lineage>
</organism>
<accession>A0ABX2ZZ24</accession>
<keyword evidence="2" id="KW-1185">Reference proteome</keyword>
<gene>
    <name evidence="1" type="ORF">BGC07_15165</name>
</gene>
<name>A0ABX2ZZ24_9GAMM</name>
<evidence type="ECO:0000313" key="1">
    <source>
        <dbReference type="EMBL" id="ODN41460.1"/>
    </source>
</evidence>
<evidence type="ECO:0008006" key="3">
    <source>
        <dbReference type="Google" id="ProtNLM"/>
    </source>
</evidence>
<comment type="caution">
    <text evidence="1">The sequence shown here is derived from an EMBL/GenBank/DDBJ whole genome shotgun (WGS) entry which is preliminary data.</text>
</comment>
<dbReference type="Proteomes" id="UP000094329">
    <property type="component" value="Unassembled WGS sequence"/>
</dbReference>
<dbReference type="RefSeq" id="WP_069313925.1">
    <property type="nucleotide sequence ID" value="NZ_MDTU01000002.1"/>
</dbReference>
<dbReference type="EMBL" id="MDTU01000002">
    <property type="protein sequence ID" value="ODN41460.1"/>
    <property type="molecule type" value="Genomic_DNA"/>
</dbReference>
<proteinExistence type="predicted"/>
<sequence>MSKIIKELAEQARKNHFVIAITGSVTIDGLRWQYEYTGYVLNVNDSKVKLDSLVPENRIYDIDLDKIKELKLILK</sequence>